<dbReference type="GO" id="GO:0004312">
    <property type="term" value="F:fatty acid synthase activity"/>
    <property type="evidence" value="ECO:0007669"/>
    <property type="project" value="TreeGrafter"/>
</dbReference>
<dbReference type="PANTHER" id="PTHR43775:SF37">
    <property type="entry name" value="SI:DKEY-61P9.11"/>
    <property type="match status" value="1"/>
</dbReference>
<dbReference type="InterPro" id="IPR050091">
    <property type="entry name" value="PKS_NRPS_Biosynth_Enz"/>
</dbReference>
<dbReference type="OrthoDB" id="329835at2759"/>
<dbReference type="EMBL" id="SNRW01001807">
    <property type="protein sequence ID" value="KAA6394947.1"/>
    <property type="molecule type" value="Genomic_DNA"/>
</dbReference>
<dbReference type="SUPFAM" id="SSF53901">
    <property type="entry name" value="Thiolase-like"/>
    <property type="match status" value="1"/>
</dbReference>
<name>A0A5J4WIY4_9EUKA</name>
<gene>
    <name evidence="5" type="ORF">EZS28_009528</name>
</gene>
<reference evidence="5 6" key="1">
    <citation type="submission" date="2019-03" db="EMBL/GenBank/DDBJ databases">
        <title>Single cell metagenomics reveals metabolic interactions within the superorganism composed of flagellate Streblomastix strix and complex community of Bacteroidetes bacteria on its surface.</title>
        <authorList>
            <person name="Treitli S.C."/>
            <person name="Kolisko M."/>
            <person name="Husnik F."/>
            <person name="Keeling P."/>
            <person name="Hampl V."/>
        </authorList>
    </citation>
    <scope>NUCLEOTIDE SEQUENCE [LARGE SCALE GENOMIC DNA]</scope>
    <source>
        <strain evidence="5">ST1C</strain>
    </source>
</reference>
<accession>A0A5J4WIY4</accession>
<organism evidence="5 6">
    <name type="scientific">Streblomastix strix</name>
    <dbReference type="NCBI Taxonomy" id="222440"/>
    <lineage>
        <taxon>Eukaryota</taxon>
        <taxon>Metamonada</taxon>
        <taxon>Preaxostyla</taxon>
        <taxon>Oxymonadida</taxon>
        <taxon>Streblomastigidae</taxon>
        <taxon>Streblomastix</taxon>
    </lineage>
</organism>
<dbReference type="AlphaFoldDB" id="A0A5J4WIY4"/>
<protein>
    <recommendedName>
        <fullName evidence="4">Beta-ketoacyl synthase-like N-terminal domain-containing protein</fullName>
    </recommendedName>
</protein>
<keyword evidence="2" id="KW-0597">Phosphoprotein</keyword>
<evidence type="ECO:0000259" key="4">
    <source>
        <dbReference type="Pfam" id="PF00109"/>
    </source>
</evidence>
<dbReference type="Gene3D" id="3.40.47.10">
    <property type="match status" value="1"/>
</dbReference>
<keyword evidence="1" id="KW-0596">Phosphopantetheine</keyword>
<feature type="domain" description="Beta-ketoacyl synthase-like N-terminal" evidence="4">
    <location>
        <begin position="37"/>
        <end position="109"/>
    </location>
</feature>
<evidence type="ECO:0000256" key="1">
    <source>
        <dbReference type="ARBA" id="ARBA00022450"/>
    </source>
</evidence>
<sequence>MTTKINALIAIIGIGARLLGGANCQYKFQQLYFHDPDNEGLVGKSIRDKIGQLKGYEIDAVDLKFFHFSPHGAKLLDPNKRFLLEITYETFEDAGLTLSEIYGTRTGVNSCWNLCYGFLTPTIP</sequence>
<dbReference type="GO" id="GO:0006633">
    <property type="term" value="P:fatty acid biosynthetic process"/>
    <property type="evidence" value="ECO:0007669"/>
    <property type="project" value="TreeGrafter"/>
</dbReference>
<dbReference type="Proteomes" id="UP000324800">
    <property type="component" value="Unassembled WGS sequence"/>
</dbReference>
<dbReference type="Pfam" id="PF00109">
    <property type="entry name" value="ketoacyl-synt"/>
    <property type="match status" value="1"/>
</dbReference>
<feature type="chain" id="PRO_5023829889" description="Beta-ketoacyl synthase-like N-terminal domain-containing protein" evidence="3">
    <location>
        <begin position="25"/>
        <end position="124"/>
    </location>
</feature>
<dbReference type="PANTHER" id="PTHR43775">
    <property type="entry name" value="FATTY ACID SYNTHASE"/>
    <property type="match status" value="1"/>
</dbReference>
<keyword evidence="3" id="KW-0732">Signal</keyword>
<evidence type="ECO:0000256" key="2">
    <source>
        <dbReference type="ARBA" id="ARBA00022553"/>
    </source>
</evidence>
<evidence type="ECO:0000313" key="5">
    <source>
        <dbReference type="EMBL" id="KAA6394947.1"/>
    </source>
</evidence>
<feature type="signal peptide" evidence="3">
    <location>
        <begin position="1"/>
        <end position="24"/>
    </location>
</feature>
<evidence type="ECO:0000256" key="3">
    <source>
        <dbReference type="SAM" id="SignalP"/>
    </source>
</evidence>
<dbReference type="InterPro" id="IPR016039">
    <property type="entry name" value="Thiolase-like"/>
</dbReference>
<evidence type="ECO:0000313" key="6">
    <source>
        <dbReference type="Proteomes" id="UP000324800"/>
    </source>
</evidence>
<proteinExistence type="predicted"/>
<dbReference type="InterPro" id="IPR014030">
    <property type="entry name" value="Ketoacyl_synth_N"/>
</dbReference>
<comment type="caution">
    <text evidence="5">The sequence shown here is derived from an EMBL/GenBank/DDBJ whole genome shotgun (WGS) entry which is preliminary data.</text>
</comment>